<proteinExistence type="predicted"/>
<dbReference type="EMBL" id="KF623294">
    <property type="protein sequence ID" value="AGX01776.1"/>
    <property type="molecule type" value="Genomic_DNA"/>
</dbReference>
<dbReference type="RefSeq" id="YP_009010107.1">
    <property type="nucleotide sequence ID" value="NC_023610.1"/>
</dbReference>
<keyword evidence="2" id="KW-1185">Reference proteome</keyword>
<dbReference type="GeneID" id="18500953"/>
<name>W8CZL3_9CAUD</name>
<organism evidence="1 2">
    <name type="scientific">Erwinia phage PhiEaH1</name>
    <dbReference type="NCBI Taxonomy" id="1401669"/>
    <lineage>
        <taxon>Viruses</taxon>
        <taxon>Duplodnaviria</taxon>
        <taxon>Heunggongvirae</taxon>
        <taxon>Uroviricota</taxon>
        <taxon>Caudoviricetes</taxon>
        <taxon>Chimalliviridae</taxon>
        <taxon>Iapetusvirus</taxon>
        <taxon>Iapetusvirus EaH1</taxon>
    </lineage>
</organism>
<protein>
    <submittedName>
        <fullName evidence="1">Uncharacterized protein</fullName>
    </submittedName>
</protein>
<accession>W8CZL3</accession>
<evidence type="ECO:0000313" key="1">
    <source>
        <dbReference type="EMBL" id="AGX01776.1"/>
    </source>
</evidence>
<reference evidence="1 2" key="1">
    <citation type="journal article" date="2014" name="FEMS Microbiol. Lett.">
        <title>The genome of the Erwinia amylovora phage PhiEaH1 reveals greater diversity and broadens the applicability of phages for the treatment of fire blight.</title>
        <authorList>
            <person name="Meczker K."/>
            <person name="Domotor D."/>
            <person name="Vass J."/>
            <person name="Rakhely G."/>
            <person name="Schneider G."/>
            <person name="Kovacs T."/>
        </authorList>
    </citation>
    <scope>NUCLEOTIDE SEQUENCE [LARGE SCALE GENOMIC DNA]</scope>
</reference>
<dbReference type="Proteomes" id="UP000204235">
    <property type="component" value="Segment"/>
</dbReference>
<dbReference type="KEGG" id="vg:18500953"/>
<evidence type="ECO:0000313" key="2">
    <source>
        <dbReference type="Proteomes" id="UP000204235"/>
    </source>
</evidence>
<sequence length="123" mass="14547">MAKRKTWWHKLIALIFGDKLQLIEQNEEYRFIIEDLELLRDLEQQSTKYSDKIGAVTLAQILLVHYTTPDKMDEHLHHIVSNLPLDMRTETLSYLDELRLNIESEIRAKQCRLKLVDKGTVND</sequence>